<reference evidence="1 4" key="1">
    <citation type="journal article" date="2019" name="Nat. Med.">
        <title>A library of human gut bacterial isolates paired with longitudinal multiomics data enables mechanistic microbiome research.</title>
        <authorList>
            <person name="Poyet M."/>
            <person name="Groussin M."/>
            <person name="Gibbons S.M."/>
            <person name="Avila-Pacheco J."/>
            <person name="Jiang X."/>
            <person name="Kearney S.M."/>
            <person name="Perrotta A.R."/>
            <person name="Berdy B."/>
            <person name="Zhao S."/>
            <person name="Lieberman T.D."/>
            <person name="Swanson P.K."/>
            <person name="Smith M."/>
            <person name="Roesemann S."/>
            <person name="Alexander J.E."/>
            <person name="Rich S.A."/>
            <person name="Livny J."/>
            <person name="Vlamakis H."/>
            <person name="Clish C."/>
            <person name="Bullock K."/>
            <person name="Deik A."/>
            <person name="Scott J."/>
            <person name="Pierce K.A."/>
            <person name="Xavier R.J."/>
            <person name="Alm E.J."/>
        </authorList>
    </citation>
    <scope>NUCLEOTIDE SEQUENCE [LARGE SCALE GENOMIC DNA]</scope>
    <source>
        <strain evidence="1 4">BIOML-A1</strain>
    </source>
</reference>
<comment type="caution">
    <text evidence="2">The sequence shown here is derived from an EMBL/GenBank/DDBJ whole genome shotgun (WGS) entry which is preliminary data.</text>
</comment>
<protein>
    <submittedName>
        <fullName evidence="2">Uncharacterized protein</fullName>
    </submittedName>
</protein>
<dbReference type="EMBL" id="RCXL01000003">
    <property type="protein sequence ID" value="RYT77491.1"/>
    <property type="molecule type" value="Genomic_DNA"/>
</dbReference>
<reference evidence="2 3" key="2">
    <citation type="journal article" date="2019" name="Science, e1252229">
        <title>Invertible promoters mediate bacterial phase variation, antibiotic resistance, and host adaptation in the gut.</title>
        <authorList>
            <person name="Jiang X."/>
            <person name="Hall A.B."/>
            <person name="Arthur T.D."/>
            <person name="Plichta D.R."/>
            <person name="Covington C.T."/>
            <person name="Poyet M."/>
            <person name="Crothers J."/>
            <person name="Moses P.L."/>
            <person name="Tolonen A.C."/>
            <person name="Vlamakis H."/>
            <person name="Alm E.J."/>
            <person name="Xavier R.J."/>
        </authorList>
    </citation>
    <scope>NUCLEOTIDE SEQUENCE [LARGE SCALE GENOMIC DNA]</scope>
    <source>
        <strain evidence="3">bj_0095</strain>
        <strain evidence="2">Bj_0095</strain>
    </source>
</reference>
<dbReference type="AlphaFoldDB" id="A0A4Q5H7I3"/>
<evidence type="ECO:0000313" key="1">
    <source>
        <dbReference type="EMBL" id="KAA5276234.1"/>
    </source>
</evidence>
<dbReference type="RefSeq" id="WP_025017811.1">
    <property type="nucleotide sequence ID" value="NZ_RCXL01000003.1"/>
</dbReference>
<proteinExistence type="predicted"/>
<sequence length="105" mass="11652">MVIANGTLQIVEYTGGGFKNGNPVEVKETSGKHIPCNFTTNKNDHLGRYEGGTFTRAKFVVLIDMQEFDAEYIILNTARGAKVGKFRVQDIQFLDVVGNVRITVE</sequence>
<dbReference type="Proteomes" id="UP000291917">
    <property type="component" value="Unassembled WGS sequence"/>
</dbReference>
<evidence type="ECO:0000313" key="4">
    <source>
        <dbReference type="Proteomes" id="UP000335496"/>
    </source>
</evidence>
<dbReference type="Proteomes" id="UP000335496">
    <property type="component" value="Unassembled WGS sequence"/>
</dbReference>
<evidence type="ECO:0000313" key="3">
    <source>
        <dbReference type="Proteomes" id="UP000291917"/>
    </source>
</evidence>
<keyword evidence="4" id="KW-1185">Reference proteome</keyword>
<gene>
    <name evidence="2" type="ORF">EAJ03_02800</name>
    <name evidence="1" type="ORF">F2Z23_02790</name>
</gene>
<organism evidence="2 3">
    <name type="scientific">Bacteroides eggerthii</name>
    <dbReference type="NCBI Taxonomy" id="28111"/>
    <lineage>
        <taxon>Bacteria</taxon>
        <taxon>Pseudomonadati</taxon>
        <taxon>Bacteroidota</taxon>
        <taxon>Bacteroidia</taxon>
        <taxon>Bacteroidales</taxon>
        <taxon>Bacteroidaceae</taxon>
        <taxon>Bacteroides</taxon>
    </lineage>
</organism>
<name>A0A4Q5H7I3_9BACE</name>
<dbReference type="EMBL" id="VVZX01000003">
    <property type="protein sequence ID" value="KAA5276234.1"/>
    <property type="molecule type" value="Genomic_DNA"/>
</dbReference>
<evidence type="ECO:0000313" key="2">
    <source>
        <dbReference type="EMBL" id="RYT77491.1"/>
    </source>
</evidence>
<accession>A0A4Q5H7I3</accession>